<gene>
    <name evidence="10" type="ORF">NADFUDRAFT_47622</name>
</gene>
<evidence type="ECO:0000313" key="10">
    <source>
        <dbReference type="EMBL" id="ODQ64447.1"/>
    </source>
</evidence>
<dbReference type="PANTHER" id="PTHR31392:SF1">
    <property type="entry name" value="ALPHA-1,3-MANNOSYLTRANSFERASE MNN1-RELATED"/>
    <property type="match status" value="1"/>
</dbReference>
<dbReference type="Gene3D" id="3.90.550.10">
    <property type="entry name" value="Spore Coat Polysaccharide Biosynthesis Protein SpsA, Chain A"/>
    <property type="match status" value="1"/>
</dbReference>
<dbReference type="AlphaFoldDB" id="A0A1E3PHV5"/>
<dbReference type="Proteomes" id="UP000095009">
    <property type="component" value="Unassembled WGS sequence"/>
</dbReference>
<dbReference type="GO" id="GO:0005794">
    <property type="term" value="C:Golgi apparatus"/>
    <property type="evidence" value="ECO:0007669"/>
    <property type="project" value="TreeGrafter"/>
</dbReference>
<comment type="subcellular location">
    <subcellularLocation>
        <location evidence="1">Membrane</location>
        <topology evidence="1">Single-pass type II membrane protein</topology>
    </subcellularLocation>
</comment>
<reference evidence="10 11" key="1">
    <citation type="journal article" date="2016" name="Proc. Natl. Acad. Sci. U.S.A.">
        <title>Comparative genomics of biotechnologically important yeasts.</title>
        <authorList>
            <person name="Riley R."/>
            <person name="Haridas S."/>
            <person name="Wolfe K.H."/>
            <person name="Lopes M.R."/>
            <person name="Hittinger C.T."/>
            <person name="Goeker M."/>
            <person name="Salamov A.A."/>
            <person name="Wisecaver J.H."/>
            <person name="Long T.M."/>
            <person name="Calvey C.H."/>
            <person name="Aerts A.L."/>
            <person name="Barry K.W."/>
            <person name="Choi C."/>
            <person name="Clum A."/>
            <person name="Coughlan A.Y."/>
            <person name="Deshpande S."/>
            <person name="Douglass A.P."/>
            <person name="Hanson S.J."/>
            <person name="Klenk H.-P."/>
            <person name="LaButti K.M."/>
            <person name="Lapidus A."/>
            <person name="Lindquist E.A."/>
            <person name="Lipzen A.M."/>
            <person name="Meier-Kolthoff J.P."/>
            <person name="Ohm R.A."/>
            <person name="Otillar R.P."/>
            <person name="Pangilinan J.L."/>
            <person name="Peng Y."/>
            <person name="Rokas A."/>
            <person name="Rosa C.A."/>
            <person name="Scheuner C."/>
            <person name="Sibirny A.A."/>
            <person name="Slot J.C."/>
            <person name="Stielow J.B."/>
            <person name="Sun H."/>
            <person name="Kurtzman C.P."/>
            <person name="Blackwell M."/>
            <person name="Grigoriev I.V."/>
            <person name="Jeffries T.W."/>
        </authorList>
    </citation>
    <scope>NUCLEOTIDE SEQUENCE [LARGE SCALE GENOMIC DNA]</scope>
    <source>
        <strain evidence="10 11">DSM 6958</strain>
    </source>
</reference>
<proteinExistence type="inferred from homology"/>
<protein>
    <recommendedName>
        <fullName evidence="12">Glycosyltransferase family 71 protein</fullName>
    </recommendedName>
</protein>
<dbReference type="OrthoDB" id="430354at2759"/>
<organism evidence="10 11">
    <name type="scientific">Nadsonia fulvescens var. elongata DSM 6958</name>
    <dbReference type="NCBI Taxonomy" id="857566"/>
    <lineage>
        <taxon>Eukaryota</taxon>
        <taxon>Fungi</taxon>
        <taxon>Dikarya</taxon>
        <taxon>Ascomycota</taxon>
        <taxon>Saccharomycotina</taxon>
        <taxon>Dipodascomycetes</taxon>
        <taxon>Dipodascales</taxon>
        <taxon>Dipodascales incertae sedis</taxon>
        <taxon>Nadsonia</taxon>
    </lineage>
</organism>
<evidence type="ECO:0008006" key="12">
    <source>
        <dbReference type="Google" id="ProtNLM"/>
    </source>
</evidence>
<keyword evidence="11" id="KW-1185">Reference proteome</keyword>
<keyword evidence="5" id="KW-0812">Transmembrane</keyword>
<dbReference type="STRING" id="857566.A0A1E3PHV5"/>
<evidence type="ECO:0000256" key="8">
    <source>
        <dbReference type="ARBA" id="ARBA00023136"/>
    </source>
</evidence>
<sequence length="627" mass="72610">MKNVTHISKHYQYLIDRYGIGNFTQIPKLERCYLYFKELYEQDESWQMSSLDHINYDGGIYNPKQWMKERVERWNRDNKRNKNDTLLSPVFKSLQQEYNYISEQTRLYDSEILASVTHMRVFNSCFLENTLDTEEYMNNLWKPMTKAENNEGQNITNIFRDIETRLFPWFTNELPEFTRWNGTRTTAFPDIDGILRTEADTVDPNTDELVTRSKNNIKLEKRNDSKCLMKKLRDSFIGRGIVISASDKHLNDLLSLLRLLRSLGNTLPIEIMHNGDISEKSQEALVEVARTDDFKVPDGHLLDIVKDHVSMEFPKQELWFASTTPCISKEYQGVFGTWANKLVASLFSSFDEMLLIDADTVLLTNPNVLFEHSAYNKTKSLFFKDRALDKKLPQFGANFFKMLMPSIIDETLYGIPEVSQEILQREFFTKDFNHYMESGVVLMEKSSHFLGALMSMQLNIWSPSRNMVHGDKELFWLGQSAAGLQSHEFNGFWSGSAGMLNEDQNSISSTHPSHISSDDGHTLLWVNSGFIDCKFDPEDKVVSSRINAFIIPPMPEFYLEDTHTGPTEGWVMNFNICKGYSFSTYYTIGNASDTNHIGYKVTYNETETAIFDYYGKIWLGRNLTSMS</sequence>
<dbReference type="GO" id="GO:0000033">
    <property type="term" value="F:alpha-1,3-mannosyltransferase activity"/>
    <property type="evidence" value="ECO:0007669"/>
    <property type="project" value="TreeGrafter"/>
</dbReference>
<evidence type="ECO:0000256" key="6">
    <source>
        <dbReference type="ARBA" id="ARBA00022968"/>
    </source>
</evidence>
<dbReference type="Pfam" id="PF11051">
    <property type="entry name" value="Mannosyl_trans3"/>
    <property type="match status" value="1"/>
</dbReference>
<keyword evidence="3" id="KW-0328">Glycosyltransferase</keyword>
<dbReference type="GO" id="GO:0006493">
    <property type="term" value="P:protein O-linked glycosylation"/>
    <property type="evidence" value="ECO:0007669"/>
    <property type="project" value="TreeGrafter"/>
</dbReference>
<evidence type="ECO:0000256" key="4">
    <source>
        <dbReference type="ARBA" id="ARBA00022679"/>
    </source>
</evidence>
<comment type="similarity">
    <text evidence="2">Belongs to the MNN1/MNT family.</text>
</comment>
<dbReference type="SUPFAM" id="SSF53448">
    <property type="entry name" value="Nucleotide-diphospho-sugar transferases"/>
    <property type="match status" value="1"/>
</dbReference>
<dbReference type="PANTHER" id="PTHR31392">
    <property type="entry name" value="ALPHA-1,3-MANNOSYLTRANSFERASE MNN1-RELATED"/>
    <property type="match status" value="1"/>
</dbReference>
<dbReference type="InterPro" id="IPR022751">
    <property type="entry name" value="Alpha_mannosyltransferase"/>
</dbReference>
<evidence type="ECO:0000256" key="3">
    <source>
        <dbReference type="ARBA" id="ARBA00022676"/>
    </source>
</evidence>
<accession>A0A1E3PHV5</accession>
<evidence type="ECO:0000256" key="1">
    <source>
        <dbReference type="ARBA" id="ARBA00004606"/>
    </source>
</evidence>
<dbReference type="InterPro" id="IPR029044">
    <property type="entry name" value="Nucleotide-diphossugar_trans"/>
</dbReference>
<name>A0A1E3PHV5_9ASCO</name>
<evidence type="ECO:0000256" key="2">
    <source>
        <dbReference type="ARBA" id="ARBA00009105"/>
    </source>
</evidence>
<dbReference type="EMBL" id="KV454412">
    <property type="protein sequence ID" value="ODQ64447.1"/>
    <property type="molecule type" value="Genomic_DNA"/>
</dbReference>
<evidence type="ECO:0000256" key="9">
    <source>
        <dbReference type="ARBA" id="ARBA00023180"/>
    </source>
</evidence>
<evidence type="ECO:0000256" key="7">
    <source>
        <dbReference type="ARBA" id="ARBA00022989"/>
    </source>
</evidence>
<evidence type="ECO:0000256" key="5">
    <source>
        <dbReference type="ARBA" id="ARBA00022692"/>
    </source>
</evidence>
<keyword evidence="6" id="KW-0735">Signal-anchor</keyword>
<keyword evidence="7" id="KW-1133">Transmembrane helix</keyword>
<keyword evidence="4" id="KW-0808">Transferase</keyword>
<keyword evidence="8" id="KW-0472">Membrane</keyword>
<keyword evidence="9" id="KW-0325">Glycoprotein</keyword>
<dbReference type="GO" id="GO:0016020">
    <property type="term" value="C:membrane"/>
    <property type="evidence" value="ECO:0007669"/>
    <property type="project" value="UniProtKB-SubCell"/>
</dbReference>
<evidence type="ECO:0000313" key="11">
    <source>
        <dbReference type="Proteomes" id="UP000095009"/>
    </source>
</evidence>